<dbReference type="NCBIfam" id="TIGR03783">
    <property type="entry name" value="Bac_Flav_CT_G"/>
    <property type="match status" value="1"/>
</dbReference>
<dbReference type="InterPro" id="IPR043964">
    <property type="entry name" value="P-loop_TraG"/>
</dbReference>
<comment type="caution">
    <text evidence="4">The sequence shown here is derived from an EMBL/GenBank/DDBJ whole genome shotgun (WGS) entry which is preliminary data.</text>
</comment>
<feature type="transmembrane region" description="Helical" evidence="1">
    <location>
        <begin position="49"/>
        <end position="66"/>
    </location>
</feature>
<dbReference type="InterPro" id="IPR022509">
    <property type="entry name" value="Conjugation_ATPase_TraG"/>
</dbReference>
<keyword evidence="1" id="KW-0472">Membrane</keyword>
<evidence type="ECO:0000259" key="2">
    <source>
        <dbReference type="Pfam" id="PF12991"/>
    </source>
</evidence>
<evidence type="ECO:0000256" key="1">
    <source>
        <dbReference type="SAM" id="Phobius"/>
    </source>
</evidence>
<evidence type="ECO:0000313" key="5">
    <source>
        <dbReference type="Proteomes" id="UP000294498"/>
    </source>
</evidence>
<evidence type="ECO:0000313" key="4">
    <source>
        <dbReference type="EMBL" id="TDX01839.1"/>
    </source>
</evidence>
<dbReference type="InterPro" id="IPR027417">
    <property type="entry name" value="P-loop_NTPase"/>
</dbReference>
<gene>
    <name evidence="4" type="ORF">EDB95_2882</name>
</gene>
<keyword evidence="5" id="KW-1185">Reference proteome</keyword>
<feature type="domain" description="TraG P-loop" evidence="3">
    <location>
        <begin position="486"/>
        <end position="895"/>
    </location>
</feature>
<dbReference type="Gene3D" id="1.10.8.730">
    <property type="match status" value="1"/>
</dbReference>
<dbReference type="InterPro" id="IPR053155">
    <property type="entry name" value="F-pilin_assembly_TraC"/>
</dbReference>
<dbReference type="AlphaFoldDB" id="A0A4R8DUJ3"/>
<feature type="domain" description="TraG N-terminal Bacteroidetes" evidence="2">
    <location>
        <begin position="94"/>
        <end position="139"/>
    </location>
</feature>
<dbReference type="EMBL" id="SODV01000001">
    <property type="protein sequence ID" value="TDX01839.1"/>
    <property type="molecule type" value="Genomic_DNA"/>
</dbReference>
<dbReference type="Pfam" id="PF12991">
    <property type="entry name" value="DUF3875"/>
    <property type="match status" value="1"/>
</dbReference>
<reference evidence="4 5" key="1">
    <citation type="submission" date="2019-03" db="EMBL/GenBank/DDBJ databases">
        <title>Genomic Encyclopedia of Type Strains, Phase IV (KMG-IV): sequencing the most valuable type-strain genomes for metagenomic binning, comparative biology and taxonomic classification.</title>
        <authorList>
            <person name="Goeker M."/>
        </authorList>
    </citation>
    <scope>NUCLEOTIDE SEQUENCE [LARGE SCALE GENOMIC DNA]</scope>
    <source>
        <strain evidence="4 5">DSM 100059</strain>
    </source>
</reference>
<dbReference type="InterPro" id="IPR024451">
    <property type="entry name" value="TraG_N_Bacteroidetes"/>
</dbReference>
<dbReference type="PANTHER" id="PTHR38467:SF1">
    <property type="entry name" value="CONJUGATIVE TRANSFER: ASSEMBLY"/>
    <property type="match status" value="1"/>
</dbReference>
<dbReference type="Pfam" id="PF13571">
    <property type="entry name" value="DUF4133"/>
    <property type="match status" value="1"/>
</dbReference>
<sequence length="1110" mass="125120">MSYTLHRGVNRPIEFLGLQAQYINYLGLVSLGMLLTFAGLYLLGVPLPIAVIAVLGSTAVITGYLLRLSHRYGVYGLMKAVASRKVPAALTPRELDERLPIWGVENGCLLSRTGDLTVVLTLNLPEIFSLSQAEYERLHEAWVKVLHALPPNTVLHKQDWFVKRDFAPREEGRNKSEMDTAADRHFLGRPSLEHDAYLCITQLAEGRRLSTSATSNLLRPSIVPSSLMDPRRLQAFLDAVLQVERILVETGLIGTERLGEPGLLRLVERYCFLQEGRLQRDITFKESLRIGGQHAQLYTLSDPAGLPQSCSPWVPYTPYATERTVCPLGFASPLAQHLDCNHIYNQCILVGDGRKTIRDLERRLKRLQSLSTYSRGNAVARDAVDTFLQEAAKEQRLPVKAHYNLLVYADSHEDVRQVRSLAGAALSRMNVVLKEETLGAPQLFWACIPGNAGDLPVNETFDTFAEQAVCFLNQETRYRSSRAPMGIRLGDRLTGTPVHVNLSDELLARGICGNLNKIVFGPSGSGKSNFTAHMVRSYYDQGAHVLVLDIGHSYEGLCRLLGGYYFTYDGSHSLEFNPFFIEGGGAPDDDKREAIRALLLVLSGKDQATVRRTEEVALMEAITTFYAYLALHPDVFPCFDAFYTFLREDFALRLREQKVREQDVDLDGFLYVLRPYYAGGEFDTLLNGRGNLDLLGERCIVFELDAIKDSILFPVVTLIIMEVILAKIRRLPGKVKKLIVIEEAWKALAKEGMSEYIKGLFKTIRKSNGEAVVVTQEVEDIISSNVVKDAILNNADIRILLDQGKYLQKFEPIKRLLGLTDKEEAMVLSLNKANEPGRRYKEVFLSLAGRISQVYRVELSPEEYWTYTTQAAEKAKVKEAVRLHGSMRHAIRALAGTLLLCLVLGRADAQIPGIGIVGSILKKIINAMDIKVQQLQLETLDLQDAQKATENDLSHSELSDIMNWVQQERDLYSEYYNELWQVKEVLSTYDRVRDILRREQQAAQACRQAMVLFRRDDHFSQGEIQRMTETYNALLEESTRNLDELTLLVTGNTTQMSDGRRLTLIDEAAWQSETDYNQVQSFTQTQVALSLRRARDQQDLEAIEQLYGLP</sequence>
<dbReference type="SUPFAM" id="SSF52540">
    <property type="entry name" value="P-loop containing nucleoside triphosphate hydrolases"/>
    <property type="match status" value="1"/>
</dbReference>
<name>A0A4R8DUJ3_9BACT</name>
<dbReference type="RefSeq" id="WP_133994477.1">
    <property type="nucleotide sequence ID" value="NZ_SODV01000001.1"/>
</dbReference>
<evidence type="ECO:0000259" key="3">
    <source>
        <dbReference type="Pfam" id="PF19044"/>
    </source>
</evidence>
<dbReference type="PANTHER" id="PTHR38467">
    <property type="match status" value="1"/>
</dbReference>
<proteinExistence type="predicted"/>
<organism evidence="4 5">
    <name type="scientific">Dinghuibacter silviterrae</name>
    <dbReference type="NCBI Taxonomy" id="1539049"/>
    <lineage>
        <taxon>Bacteria</taxon>
        <taxon>Pseudomonadati</taxon>
        <taxon>Bacteroidota</taxon>
        <taxon>Chitinophagia</taxon>
        <taxon>Chitinophagales</taxon>
        <taxon>Chitinophagaceae</taxon>
        <taxon>Dinghuibacter</taxon>
    </lineage>
</organism>
<accession>A0A4R8DUJ3</accession>
<protein>
    <submittedName>
        <fullName evidence="4">Conjugation system TraG family ATPase</fullName>
    </submittedName>
</protein>
<dbReference type="Pfam" id="PF19044">
    <property type="entry name" value="P-loop_TraG"/>
    <property type="match status" value="1"/>
</dbReference>
<dbReference type="Gene3D" id="3.40.50.300">
    <property type="entry name" value="P-loop containing nucleotide triphosphate hydrolases"/>
    <property type="match status" value="1"/>
</dbReference>
<dbReference type="OrthoDB" id="596266at2"/>
<feature type="transmembrane region" description="Helical" evidence="1">
    <location>
        <begin position="22"/>
        <end position="42"/>
    </location>
</feature>
<dbReference type="Proteomes" id="UP000294498">
    <property type="component" value="Unassembled WGS sequence"/>
</dbReference>
<keyword evidence="1" id="KW-0812">Transmembrane</keyword>
<keyword evidence="1" id="KW-1133">Transmembrane helix</keyword>
<dbReference type="InterPro" id="IPR025407">
    <property type="entry name" value="DUF4133"/>
</dbReference>